<evidence type="ECO:0000256" key="1">
    <source>
        <dbReference type="SAM" id="MobiDB-lite"/>
    </source>
</evidence>
<feature type="region of interest" description="Disordered" evidence="1">
    <location>
        <begin position="153"/>
        <end position="183"/>
    </location>
</feature>
<feature type="non-terminal residue" evidence="2">
    <location>
        <position position="283"/>
    </location>
</feature>
<keyword evidence="2" id="KW-0540">Nuclease</keyword>
<feature type="non-terminal residue" evidence="2">
    <location>
        <position position="1"/>
    </location>
</feature>
<organism evidence="2">
    <name type="scientific">gut metagenome</name>
    <dbReference type="NCBI Taxonomy" id="749906"/>
    <lineage>
        <taxon>unclassified sequences</taxon>
        <taxon>metagenomes</taxon>
        <taxon>organismal metagenomes</taxon>
    </lineage>
</organism>
<accession>J9FTJ5</accession>
<gene>
    <name evidence="2" type="ORF">EVA_13617</name>
</gene>
<feature type="compositionally biased region" description="Basic and acidic residues" evidence="1">
    <location>
        <begin position="168"/>
        <end position="183"/>
    </location>
</feature>
<evidence type="ECO:0000313" key="2">
    <source>
        <dbReference type="EMBL" id="EJW98276.1"/>
    </source>
</evidence>
<name>J9FTJ5_9ZZZZ</name>
<dbReference type="EMBL" id="AMCI01004340">
    <property type="protein sequence ID" value="EJW98276.1"/>
    <property type="molecule type" value="Genomic_DNA"/>
</dbReference>
<sequence length="283" mass="32982">NKTERYRNICTAVETTTQEAERIQYTIDSALQMKAGIKELMPDWAETLVSCLTELPSLQDCQKKWNDLYNDTALEKKNMDNANRELKIHDKALNQFLADNPQYSIARLTELDKISLEKHTQIQEKVNDYRKQFDNARRIMDESKERLSTLQNMIPDGLSPEDDYTTLTKEKESAESKRDENNKRIGAIQNAIETDNTNLKMKQDTKILDRLKEDYESWNGLNKEFGDKEGKKMRRIAQCCIMENLLYSANVHLHKMAPRYKLLVNPGTLNLKLEDSYNGYSTR</sequence>
<dbReference type="GO" id="GO:0004527">
    <property type="term" value="F:exonuclease activity"/>
    <property type="evidence" value="ECO:0007669"/>
    <property type="project" value="UniProtKB-KW"/>
</dbReference>
<dbReference type="AlphaFoldDB" id="J9FTJ5"/>
<reference evidence="2" key="1">
    <citation type="journal article" date="2012" name="PLoS ONE">
        <title>Gene sets for utilization of primary and secondary nutrition supplies in the distal gut of endangered iberian lynx.</title>
        <authorList>
            <person name="Alcaide M."/>
            <person name="Messina E."/>
            <person name="Richter M."/>
            <person name="Bargiela R."/>
            <person name="Peplies J."/>
            <person name="Huws S.A."/>
            <person name="Newbold C.J."/>
            <person name="Golyshin P.N."/>
            <person name="Simon M.A."/>
            <person name="Lopez G."/>
            <person name="Yakimov M.M."/>
            <person name="Ferrer M."/>
        </authorList>
    </citation>
    <scope>NUCLEOTIDE SEQUENCE</scope>
</reference>
<keyword evidence="2" id="KW-0378">Hydrolase</keyword>
<protein>
    <submittedName>
        <fullName evidence="2">Exonuclease subunit SbcC</fullName>
    </submittedName>
</protein>
<proteinExistence type="predicted"/>
<keyword evidence="2" id="KW-0269">Exonuclease</keyword>
<comment type="caution">
    <text evidence="2">The sequence shown here is derived from an EMBL/GenBank/DDBJ whole genome shotgun (WGS) entry which is preliminary data.</text>
</comment>